<proteinExistence type="predicted"/>
<dbReference type="RefSeq" id="WP_089533647.1">
    <property type="nucleotide sequence ID" value="NZ_CP022437.1"/>
</dbReference>
<protein>
    <recommendedName>
        <fullName evidence="1">Putative amidase domain-containing protein</fullName>
    </recommendedName>
</protein>
<sequence length="281" mass="32829">MDILVNFWEDFFQKEQQEENWWTRKKVLCQRRNVSIVRIQGEGHLYQELRYGNTKQIDYVLHLKILMKQADNFYFEEQSIPYQFQLENDTISNHKELSIVSEQATSPVKSEMLERNVDESRFGYDRLAAVKYANHWWNSYNPAYRKFDVDCTNYVSQCLHAGGAPMTGGQDRSKGWWYNSASWSFSWAVAHSLRWYLSGSTSGLKGKEMEAATDLIPGDVICYDFQGNGRFDHNTIVVAKDGNGEPFVNAHTSNSRNRYWSYEDSTAYTPNIAYKFFRIGE</sequence>
<keyword evidence="3" id="KW-1185">Reference proteome</keyword>
<dbReference type="PANTHER" id="PTHR40032">
    <property type="entry name" value="EXPORTED PROTEIN-RELATED"/>
    <property type="match status" value="1"/>
</dbReference>
<evidence type="ECO:0000259" key="1">
    <source>
        <dbReference type="Pfam" id="PF12671"/>
    </source>
</evidence>
<dbReference type="EMBL" id="CP022437">
    <property type="protein sequence ID" value="ASN06651.1"/>
    <property type="molecule type" value="Genomic_DNA"/>
</dbReference>
<dbReference type="OrthoDB" id="9812429at2"/>
<feature type="domain" description="Putative amidase" evidence="1">
    <location>
        <begin position="124"/>
        <end position="275"/>
    </location>
</feature>
<dbReference type="Pfam" id="PF12671">
    <property type="entry name" value="Amidase_6"/>
    <property type="match status" value="1"/>
</dbReference>
<gene>
    <name evidence="2" type="ORF">CFK40_17300</name>
</gene>
<reference evidence="2 3" key="1">
    <citation type="journal article" date="2003" name="Int. J. Syst. Evol. Microbiol.">
        <title>Virgibacillus carmonensis sp. nov., Virgibacillus necropolis sp. nov. and Virgibacillus picturae sp. nov., three novel species isolated from deteriorated mural paintings, transfer of the species of the genus salibacillus to Virgibacillus, as Virgibacillus marismortui comb. nov. and Virgibacillus salexigens comb. nov., and emended description of the genus Virgibacillus.</title>
        <authorList>
            <person name="Heyrman J."/>
            <person name="Logan N.A."/>
            <person name="Busse H.J."/>
            <person name="Balcaen A."/>
            <person name="Lebbe L."/>
            <person name="Rodriguez-Diaz M."/>
            <person name="Swings J."/>
            <person name="De Vos P."/>
        </authorList>
    </citation>
    <scope>NUCLEOTIDE SEQUENCE [LARGE SCALE GENOMIC DNA]</scope>
    <source>
        <strain evidence="2 3">LMG 19488</strain>
    </source>
</reference>
<dbReference type="PANTHER" id="PTHR40032:SF1">
    <property type="entry name" value="EXPORTED PROTEIN"/>
    <property type="match status" value="1"/>
</dbReference>
<dbReference type="Proteomes" id="UP000204391">
    <property type="component" value="Chromosome"/>
</dbReference>
<evidence type="ECO:0000313" key="2">
    <source>
        <dbReference type="EMBL" id="ASN06651.1"/>
    </source>
</evidence>
<dbReference type="KEGG" id="vne:CFK40_17300"/>
<accession>A0A221MG81</accession>
<organism evidence="2 3">
    <name type="scientific">Virgibacillus necropolis</name>
    <dbReference type="NCBI Taxonomy" id="163877"/>
    <lineage>
        <taxon>Bacteria</taxon>
        <taxon>Bacillati</taxon>
        <taxon>Bacillota</taxon>
        <taxon>Bacilli</taxon>
        <taxon>Bacillales</taxon>
        <taxon>Bacillaceae</taxon>
        <taxon>Virgibacillus</taxon>
    </lineage>
</organism>
<name>A0A221MG81_9BACI</name>
<dbReference type="AlphaFoldDB" id="A0A221MG81"/>
<evidence type="ECO:0000313" key="3">
    <source>
        <dbReference type="Proteomes" id="UP000204391"/>
    </source>
</evidence>
<dbReference type="InterPro" id="IPR024301">
    <property type="entry name" value="Amidase_6"/>
</dbReference>